<evidence type="ECO:0000256" key="4">
    <source>
        <dbReference type="ARBA" id="ARBA00022801"/>
    </source>
</evidence>
<dbReference type="GO" id="GO:0008854">
    <property type="term" value="F:exodeoxyribonuclease V activity"/>
    <property type="evidence" value="ECO:0007669"/>
    <property type="project" value="InterPro"/>
</dbReference>
<dbReference type="EMBL" id="PIQC01000010">
    <property type="protein sequence ID" value="RUO64733.1"/>
    <property type="molecule type" value="Genomic_DNA"/>
</dbReference>
<proteinExistence type="inferred from homology"/>
<dbReference type="GO" id="GO:0003677">
    <property type="term" value="F:DNA binding"/>
    <property type="evidence" value="ECO:0007669"/>
    <property type="project" value="UniProtKB-UniRule"/>
</dbReference>
<evidence type="ECO:0000256" key="10">
    <source>
        <dbReference type="HAMAP-Rule" id="MF_01486"/>
    </source>
</evidence>
<keyword evidence="6 10" id="KW-0269">Exonuclease</keyword>
<dbReference type="SUPFAM" id="SSF52980">
    <property type="entry name" value="Restriction endonuclease-like"/>
    <property type="match status" value="1"/>
</dbReference>
<dbReference type="PANTHER" id="PTHR30591:SF1">
    <property type="entry name" value="RECBCD ENZYME SUBUNIT RECC"/>
    <property type="match status" value="1"/>
</dbReference>
<dbReference type="Gene3D" id="3.40.50.10930">
    <property type="match status" value="1"/>
</dbReference>
<evidence type="ECO:0000256" key="2">
    <source>
        <dbReference type="ARBA" id="ARBA00022741"/>
    </source>
</evidence>
<keyword evidence="4 10" id="KW-0378">Hydrolase</keyword>
<dbReference type="OrthoDB" id="9762834at2"/>
<comment type="subunit">
    <text evidence="10">Heterotrimer of RecB, RecC and RecD. All subunits contribute to DNA-binding.</text>
</comment>
<dbReference type="InterPro" id="IPR027417">
    <property type="entry name" value="P-loop_NTPase"/>
</dbReference>
<dbReference type="InterPro" id="IPR013986">
    <property type="entry name" value="DExx_box_DNA_helicase_dom_sf"/>
</dbReference>
<keyword evidence="2 10" id="KW-0547">Nucleotide-binding</keyword>
<comment type="miscellaneous">
    <text evidence="10">In the RecBCD complex, RecB has a slow 3'-5' helicase, an exonuclease activity and loads RecA onto ssDNA, RecD has a fast 5'-3' helicase activity, while RecC stimulates the ATPase and processivity of the RecB helicase and contributes to recognition of the Chi site.</text>
</comment>
<evidence type="ECO:0000256" key="5">
    <source>
        <dbReference type="ARBA" id="ARBA00022806"/>
    </source>
</evidence>
<comment type="function">
    <text evidence="10">A helicase/nuclease that prepares dsDNA breaks (DSB) for recombinational DNA repair. Binds to DSBs and unwinds DNA via a highly rapid and processive ATP-dependent bidirectional helicase activity. Unwinds dsDNA until it encounters a Chi (crossover hotspot instigator) sequence from the 3' direction. Cuts ssDNA a few nucleotides 3' to the Chi site. The properties and activities of the enzyme are changed at Chi. The Chi-altered holoenzyme produces a long 3'-ssDNA overhang and facilitates RecA-binding to the ssDNA for homologous DNA recombination and repair. Holoenzyme degrades any linearized DNA that is unable to undergo homologous recombination. In the holoenzyme this subunit recognizes the wild-type Chi sequence, and when added to isolated RecB increases its ATP-dependent helicase processivity.</text>
</comment>
<dbReference type="GO" id="GO:0005524">
    <property type="term" value="F:ATP binding"/>
    <property type="evidence" value="ECO:0007669"/>
    <property type="project" value="UniProtKB-UniRule"/>
</dbReference>
<dbReference type="PANTHER" id="PTHR30591">
    <property type="entry name" value="RECBCD ENZYME SUBUNIT RECC"/>
    <property type="match status" value="1"/>
</dbReference>
<gene>
    <name evidence="10 12" type="primary">recC</name>
    <name evidence="12" type="ORF">CWI78_12600</name>
</gene>
<reference evidence="13" key="1">
    <citation type="journal article" date="2018" name="Front. Microbiol.">
        <title>Genome-Based Analysis Reveals the Taxonomy and Diversity of the Family Idiomarinaceae.</title>
        <authorList>
            <person name="Liu Y."/>
            <person name="Lai Q."/>
            <person name="Shao Z."/>
        </authorList>
    </citation>
    <scope>NUCLEOTIDE SEQUENCE [LARGE SCALE GENOMIC DNA]</scope>
    <source>
        <strain evidence="13">R22</strain>
    </source>
</reference>
<dbReference type="InterPro" id="IPR006697">
    <property type="entry name" value="RecC"/>
</dbReference>
<name>A0A432YSR9_9GAMM</name>
<dbReference type="Gene3D" id="1.10.10.160">
    <property type="match status" value="1"/>
</dbReference>
<evidence type="ECO:0000256" key="7">
    <source>
        <dbReference type="ARBA" id="ARBA00022840"/>
    </source>
</evidence>
<evidence type="ECO:0000313" key="13">
    <source>
        <dbReference type="Proteomes" id="UP000288058"/>
    </source>
</evidence>
<keyword evidence="1 10" id="KW-0540">Nuclease</keyword>
<dbReference type="InterPro" id="IPR011335">
    <property type="entry name" value="Restrct_endonuc-II-like"/>
</dbReference>
<accession>A0A432YSR9</accession>
<dbReference type="Pfam" id="PF04257">
    <property type="entry name" value="Exonuc_V_gamma"/>
    <property type="match status" value="1"/>
</dbReference>
<comment type="caution">
    <text evidence="12">The sequence shown here is derived from an EMBL/GenBank/DDBJ whole genome shotgun (WGS) entry which is preliminary data.</text>
</comment>
<organism evidence="12 13">
    <name type="scientific">Idiomarina ramblicola</name>
    <dbReference type="NCBI Taxonomy" id="263724"/>
    <lineage>
        <taxon>Bacteria</taxon>
        <taxon>Pseudomonadati</taxon>
        <taxon>Pseudomonadota</taxon>
        <taxon>Gammaproteobacteria</taxon>
        <taxon>Alteromonadales</taxon>
        <taxon>Idiomarinaceae</taxon>
        <taxon>Idiomarina</taxon>
    </lineage>
</organism>
<dbReference type="HAMAP" id="MF_01486">
    <property type="entry name" value="RecC"/>
    <property type="match status" value="1"/>
</dbReference>
<keyword evidence="3 10" id="KW-0227">DNA damage</keyword>
<sequence>MSELTPGFIVAHGHRLEDLTDVAVTFTQNYPLAPLEQETVLVQSNGIAQWLKINLAQASGIAAMIDVTLPARFQWKAYRSVLGDNIPKTSPFDKDRLTWRLMRLLPELIEHNPHFAPLKHYTSDDNDGRKLYQLSGRLADLFDQYAVYRADWLDNWVRGQDVLEHEQPVEAEQLWQPELWRAVSNDIGIDDYWNNRAELHQRFIDTAQALTERPAGLPPRVVVFGISSLPQQMLQVLDAIKGYTQILLCVHNPSQYHWADIVDGKEALRQAVKASSRLKHKPELPDDPNDDELHQLAHPLLASWGKQGRDYIRLLDLYDETLAKQEAFNTIKLELFEPHNTDHLLAQLQDDILNLRPVQETRELWPAPNASDKSLQFHVCHSPQRELEVLHDQLLDAFAKDPKLKPRDVMVMLPDVNTYAPYIDAVFGRYHNRFGERDPRAIPYTIADQGERHQRPLMIALELLLQVDQLRFTQTDLFNLLSVPAVQQRFDMSDDDLPQLKRWVKEAGARWGLNAEQRGQFYMPAAEETNSWWFGLKRMIAGYAMGDLADVGIENDSPWANVEPYTEVAGLSAALVGCLADVVRTLEQWWHRAQGEHTLPEWVTQGEWLLEQFFEAEEDSDRLLLAKLSDELYQLRDICVEADNESQLRLPIFKDAWLERVDQQNLNQRFLAGAVNFATLMPMRAIPFKYVCVLGMNESDYPRSTPRVDFDLMTDRYRPGDRSRRDDDRYLFLEAMLSARDCFYLSWVGYSAKDNSERTPSVLVAQLRDHLQQGWDVDINSLIVEHKLQPFNPYYFNQEDPDYFTYASEWAQAHQGAVASVSRKASETAADDELERTLSINDIKRFIEEPARLYFNWRLDTYFSRNSEDLDDSEAFVMDNLQSWSLTTRLVDSGKKALLNGAGIEASLLKELNRIKREGALGIGAIAEQNGLQLLEQSQEILETYQQSIAGHSGVNEFPETVFFEHSGLIIDDTVTGLHSNENGDRLWVVTSASNIAAKNGKGVNSGGWKHASAYYLGLLLLNLKQPTRLLIVSKGGCQLQAAPVPAELAVQQLEQILELVALSAQQPQPMHLDVGMTWLSAMDRNEHDETLAHEAARQKYEEDGFQDPALVTKSDYCGRVAESYEAIQASPHFRRFMDELYDPMRLTLVPENKS</sequence>
<keyword evidence="13" id="KW-1185">Reference proteome</keyword>
<dbReference type="GO" id="GO:0009338">
    <property type="term" value="C:exodeoxyribonuclease V complex"/>
    <property type="evidence" value="ECO:0007669"/>
    <property type="project" value="InterPro"/>
</dbReference>
<dbReference type="RefSeq" id="WP_126783149.1">
    <property type="nucleotide sequence ID" value="NZ_PIQC01000010.1"/>
</dbReference>
<evidence type="ECO:0000313" key="12">
    <source>
        <dbReference type="EMBL" id="RUO64733.1"/>
    </source>
</evidence>
<dbReference type="GO" id="GO:0003678">
    <property type="term" value="F:DNA helicase activity"/>
    <property type="evidence" value="ECO:0007669"/>
    <property type="project" value="UniProtKB-UniRule"/>
</dbReference>
<evidence type="ECO:0000256" key="9">
    <source>
        <dbReference type="ARBA" id="ARBA00023204"/>
    </source>
</evidence>
<dbReference type="NCBIfam" id="TIGR01450">
    <property type="entry name" value="recC"/>
    <property type="match status" value="1"/>
</dbReference>
<dbReference type="Pfam" id="PF17946">
    <property type="entry name" value="RecC_C"/>
    <property type="match status" value="1"/>
</dbReference>
<comment type="similarity">
    <text evidence="10">Belongs to the RecC family.</text>
</comment>
<dbReference type="Proteomes" id="UP000288058">
    <property type="component" value="Unassembled WGS sequence"/>
</dbReference>
<keyword evidence="5 10" id="KW-0347">Helicase</keyword>
<evidence type="ECO:0000259" key="11">
    <source>
        <dbReference type="Pfam" id="PF17946"/>
    </source>
</evidence>
<dbReference type="SUPFAM" id="SSF52540">
    <property type="entry name" value="P-loop containing nucleoside triphosphate hydrolases"/>
    <property type="match status" value="2"/>
</dbReference>
<dbReference type="Gene3D" id="3.40.50.300">
    <property type="entry name" value="P-loop containing nucleotide triphosphate hydrolases"/>
    <property type="match status" value="2"/>
</dbReference>
<dbReference type="PIRSF" id="PIRSF000980">
    <property type="entry name" value="RecC"/>
    <property type="match status" value="1"/>
</dbReference>
<evidence type="ECO:0000256" key="3">
    <source>
        <dbReference type="ARBA" id="ARBA00022763"/>
    </source>
</evidence>
<keyword evidence="7 10" id="KW-0067">ATP-binding</keyword>
<protein>
    <recommendedName>
        <fullName evidence="10">RecBCD enzyme subunit RecC</fullName>
    </recommendedName>
    <alternativeName>
        <fullName evidence="10">Exonuclease V subunit RecC</fullName>
        <shortName evidence="10">ExoV subunit RecC</shortName>
    </alternativeName>
    <alternativeName>
        <fullName evidence="10">Helicase/nuclease RecBCD subunit RecC</fullName>
    </alternativeName>
</protein>
<dbReference type="GO" id="GO:0000724">
    <property type="term" value="P:double-strand break repair via homologous recombination"/>
    <property type="evidence" value="ECO:0007669"/>
    <property type="project" value="UniProtKB-UniRule"/>
</dbReference>
<keyword evidence="9 10" id="KW-0234">DNA repair</keyword>
<dbReference type="AlphaFoldDB" id="A0A432YSR9"/>
<evidence type="ECO:0000256" key="1">
    <source>
        <dbReference type="ARBA" id="ARBA00022722"/>
    </source>
</evidence>
<keyword evidence="8 10" id="KW-0238">DNA-binding</keyword>
<dbReference type="InterPro" id="IPR041500">
    <property type="entry name" value="RecC_C"/>
</dbReference>
<feature type="domain" description="RecC C-terminal" evidence="11">
    <location>
        <begin position="836"/>
        <end position="1082"/>
    </location>
</feature>
<evidence type="ECO:0000256" key="8">
    <source>
        <dbReference type="ARBA" id="ARBA00023125"/>
    </source>
</evidence>
<evidence type="ECO:0000256" key="6">
    <source>
        <dbReference type="ARBA" id="ARBA00022839"/>
    </source>
</evidence>